<dbReference type="Proteomes" id="UP000265581">
    <property type="component" value="Unassembled WGS sequence"/>
</dbReference>
<evidence type="ECO:0000256" key="1">
    <source>
        <dbReference type="ARBA" id="ARBA00022603"/>
    </source>
</evidence>
<dbReference type="GO" id="GO:0009086">
    <property type="term" value="P:methionine biosynthetic process"/>
    <property type="evidence" value="ECO:0007669"/>
    <property type="project" value="InterPro"/>
</dbReference>
<dbReference type="Pfam" id="PF02574">
    <property type="entry name" value="S-methyl_trans"/>
    <property type="match status" value="1"/>
</dbReference>
<comment type="caution">
    <text evidence="8">The sequence shown here is derived from an EMBL/GenBank/DDBJ whole genome shotgun (WGS) entry which is preliminary data.</text>
</comment>
<evidence type="ECO:0000256" key="4">
    <source>
        <dbReference type="ARBA" id="ARBA00022833"/>
    </source>
</evidence>
<name>A0A371PD23_9ACTN</name>
<dbReference type="Gene3D" id="3.20.20.330">
    <property type="entry name" value="Homocysteine-binding-like domain"/>
    <property type="match status" value="1"/>
</dbReference>
<evidence type="ECO:0000313" key="8">
    <source>
        <dbReference type="EMBL" id="REK73794.1"/>
    </source>
</evidence>
<evidence type="ECO:0000259" key="7">
    <source>
        <dbReference type="PROSITE" id="PS50970"/>
    </source>
</evidence>
<dbReference type="EMBL" id="QUBR01000001">
    <property type="protein sequence ID" value="REK73794.1"/>
    <property type="molecule type" value="Genomic_DNA"/>
</dbReference>
<feature type="binding site" evidence="5 6">
    <location>
        <position position="291"/>
    </location>
    <ligand>
        <name>Zn(2+)</name>
        <dbReference type="ChEBI" id="CHEBI:29105"/>
    </ligand>
</feature>
<feature type="binding site" evidence="5 6">
    <location>
        <position position="227"/>
    </location>
    <ligand>
        <name>Zn(2+)</name>
        <dbReference type="ChEBI" id="CHEBI:29105"/>
    </ligand>
</feature>
<feature type="binding site" evidence="5 6">
    <location>
        <position position="290"/>
    </location>
    <ligand>
        <name>Zn(2+)</name>
        <dbReference type="ChEBI" id="CHEBI:29105"/>
    </ligand>
</feature>
<dbReference type="PROSITE" id="PS50970">
    <property type="entry name" value="HCY"/>
    <property type="match status" value="1"/>
</dbReference>
<dbReference type="PIRSF" id="PIRSF037505">
    <property type="entry name" value="Betaine_HMT"/>
    <property type="match status" value="1"/>
</dbReference>
<sequence>MSSGTASSTTLRRAVQADTVVVLDGGLSVVLAEAGCDLSSDLWTAALLSDSPDQVVAAHRRYLAAGAQVSTTASYQASRDGFGSTGMSPEEADRLIGDSVRLARQAQDAATSEAPTWVAASVGPYGAALADGSEYRGDYGVSARTLRDFHARRLEVLAAASPDVLAVETIPDVREAEVLVPLLDDLGVDAWFSYTVADGRTRAGQPLDDAFAVAAGSSSIIAAGVNCCAPDEVLDALLAVRAAGVPAGVAYPNQGRTWDAEGHAWTGRASFDLDLVPSWIEAGARLVGGCCEVGPDHISALAATLGRSAPQQ</sequence>
<keyword evidence="4 5" id="KW-0862">Zinc</keyword>
<evidence type="ECO:0000313" key="9">
    <source>
        <dbReference type="Proteomes" id="UP000265581"/>
    </source>
</evidence>
<evidence type="ECO:0000256" key="2">
    <source>
        <dbReference type="ARBA" id="ARBA00022679"/>
    </source>
</evidence>
<dbReference type="GO" id="GO:0033528">
    <property type="term" value="P:S-methylmethionine cycle"/>
    <property type="evidence" value="ECO:0007669"/>
    <property type="project" value="TreeGrafter"/>
</dbReference>
<dbReference type="GO" id="GO:0008270">
    <property type="term" value="F:zinc ion binding"/>
    <property type="evidence" value="ECO:0007669"/>
    <property type="project" value="InterPro"/>
</dbReference>
<dbReference type="SUPFAM" id="SSF82282">
    <property type="entry name" value="Homocysteine S-methyltransferase"/>
    <property type="match status" value="1"/>
</dbReference>
<dbReference type="EC" id="2.1.1.10" evidence="8"/>
<feature type="domain" description="Hcy-binding" evidence="7">
    <location>
        <begin position="9"/>
        <end position="305"/>
    </location>
</feature>
<dbReference type="InterPro" id="IPR003726">
    <property type="entry name" value="HCY_dom"/>
</dbReference>
<dbReference type="InterPro" id="IPR017226">
    <property type="entry name" value="BHMT-like"/>
</dbReference>
<proteinExistence type="predicted"/>
<keyword evidence="1 6" id="KW-0489">Methyltransferase</keyword>
<evidence type="ECO:0000256" key="6">
    <source>
        <dbReference type="PROSITE-ProRule" id="PRU00333"/>
    </source>
</evidence>
<keyword evidence="2 6" id="KW-0808">Transferase</keyword>
<dbReference type="PANTHER" id="PTHR46015:SF1">
    <property type="entry name" value="HOMOCYSTEINE S-METHYLTRANSFERASE-LIKE ISOFORM 1"/>
    <property type="match status" value="1"/>
</dbReference>
<gene>
    <name evidence="8" type="ORF">DX116_09795</name>
</gene>
<dbReference type="GO" id="GO:0008898">
    <property type="term" value="F:S-adenosylmethionine-homocysteine S-methyltransferase activity"/>
    <property type="evidence" value="ECO:0007669"/>
    <property type="project" value="TreeGrafter"/>
</dbReference>
<keyword evidence="3 5" id="KW-0479">Metal-binding</keyword>
<dbReference type="RefSeq" id="WP_119703903.1">
    <property type="nucleotide sequence ID" value="NZ_JBHSOI010000001.1"/>
</dbReference>
<keyword evidence="9" id="KW-1185">Reference proteome</keyword>
<evidence type="ECO:0000256" key="3">
    <source>
        <dbReference type="ARBA" id="ARBA00022723"/>
    </source>
</evidence>
<protein>
    <submittedName>
        <fullName evidence="8">Homocysteine S-methyltransferase</fullName>
        <ecNumber evidence="8">2.1.1.10</ecNumber>
    </submittedName>
</protein>
<dbReference type="AlphaFoldDB" id="A0A371PD23"/>
<reference evidence="8 9" key="1">
    <citation type="submission" date="2018-08" db="EMBL/GenBank/DDBJ databases">
        <title>Aeromicrobium sp. M2KJ-4, whole genome shotgun sequence.</title>
        <authorList>
            <person name="Tuo L."/>
        </authorList>
    </citation>
    <scope>NUCLEOTIDE SEQUENCE [LARGE SCALE GENOMIC DNA]</scope>
    <source>
        <strain evidence="8 9">M2KJ-4</strain>
    </source>
</reference>
<dbReference type="GO" id="GO:0032259">
    <property type="term" value="P:methylation"/>
    <property type="evidence" value="ECO:0007669"/>
    <property type="project" value="UniProtKB-KW"/>
</dbReference>
<comment type="cofactor">
    <cofactor evidence="5">
        <name>Zn(2+)</name>
        <dbReference type="ChEBI" id="CHEBI:29105"/>
    </cofactor>
    <text evidence="5">Binds 1 zinc ion per subunit.</text>
</comment>
<evidence type="ECO:0000256" key="5">
    <source>
        <dbReference type="PIRSR" id="PIRSR037505-2"/>
    </source>
</evidence>
<organism evidence="8 9">
    <name type="scientific">Aeromicrobium endophyticum</name>
    <dbReference type="NCBI Taxonomy" id="2292704"/>
    <lineage>
        <taxon>Bacteria</taxon>
        <taxon>Bacillati</taxon>
        <taxon>Actinomycetota</taxon>
        <taxon>Actinomycetes</taxon>
        <taxon>Propionibacteriales</taxon>
        <taxon>Nocardioidaceae</taxon>
        <taxon>Aeromicrobium</taxon>
    </lineage>
</organism>
<dbReference type="NCBIfam" id="NF007020">
    <property type="entry name" value="PRK09485.1"/>
    <property type="match status" value="1"/>
</dbReference>
<accession>A0A371PD23</accession>
<dbReference type="OrthoDB" id="9803687at2"/>
<dbReference type="InterPro" id="IPR051486">
    <property type="entry name" value="Hcy_S-methyltransferase"/>
</dbReference>
<dbReference type="PANTHER" id="PTHR46015">
    <property type="entry name" value="ZGC:172121"/>
    <property type="match status" value="1"/>
</dbReference>
<dbReference type="InterPro" id="IPR036589">
    <property type="entry name" value="HCY_dom_sf"/>
</dbReference>